<dbReference type="RefSeq" id="WP_317490436.1">
    <property type="nucleotide sequence ID" value="NZ_CP136051.1"/>
</dbReference>
<organism evidence="11 12">
    <name type="scientific">Imperialibacter roseus</name>
    <dbReference type="NCBI Taxonomy" id="1324217"/>
    <lineage>
        <taxon>Bacteria</taxon>
        <taxon>Pseudomonadati</taxon>
        <taxon>Bacteroidota</taxon>
        <taxon>Cytophagia</taxon>
        <taxon>Cytophagales</taxon>
        <taxon>Flammeovirgaceae</taxon>
        <taxon>Imperialibacter</taxon>
    </lineage>
</organism>
<keyword evidence="12" id="KW-1185">Reference proteome</keyword>
<keyword evidence="3 7" id="KW-1003">Cell membrane</keyword>
<feature type="transmembrane region" description="Helical" evidence="7">
    <location>
        <begin position="6"/>
        <end position="26"/>
    </location>
</feature>
<feature type="domain" description="NADH:quinone oxidoreductase/Mrp antiporter transmembrane" evidence="9">
    <location>
        <begin position="131"/>
        <end position="353"/>
    </location>
</feature>
<evidence type="ECO:0000256" key="2">
    <source>
        <dbReference type="ARBA" id="ARBA00022448"/>
    </source>
</evidence>
<feature type="transmembrane region" description="Helical" evidence="7">
    <location>
        <begin position="317"/>
        <end position="336"/>
    </location>
</feature>
<comment type="subunit">
    <text evidence="7">Forms a complex with DabA.</text>
</comment>
<comment type="similarity">
    <text evidence="7">Belongs to the inorganic carbon transporter (TC 9.A.2) DabB family.</text>
</comment>
<dbReference type="PANTHER" id="PTHR42829:SF1">
    <property type="entry name" value="INORGANIC CARBON TRANSPORTER SUBUNIT DABB-RELATED"/>
    <property type="match status" value="1"/>
</dbReference>
<dbReference type="InterPro" id="IPR003945">
    <property type="entry name" value="NU5C-like"/>
</dbReference>
<feature type="transmembrane region" description="Helical" evidence="7">
    <location>
        <begin position="114"/>
        <end position="132"/>
    </location>
</feature>
<evidence type="ECO:0000256" key="7">
    <source>
        <dbReference type="HAMAP-Rule" id="MF_00862"/>
    </source>
</evidence>
<comment type="subcellular location">
    <subcellularLocation>
        <location evidence="7">Cell membrane</location>
        <topology evidence="7">Multi-pass membrane protein</topology>
    </subcellularLocation>
    <subcellularLocation>
        <location evidence="1">Endomembrane system</location>
        <topology evidence="1">Multi-pass membrane protein</topology>
    </subcellularLocation>
    <subcellularLocation>
        <location evidence="8">Membrane</location>
        <topology evidence="8">Multi-pass membrane protein</topology>
    </subcellularLocation>
</comment>
<gene>
    <name evidence="7" type="primary">dabB</name>
    <name evidence="11" type="ORF">RT717_03985</name>
</gene>
<dbReference type="InterPro" id="IPR001750">
    <property type="entry name" value="ND/Mrp_TM"/>
</dbReference>
<name>A0ABZ0IUF8_9BACT</name>
<feature type="transmembrane region" description="Helical" evidence="7">
    <location>
        <begin position="38"/>
        <end position="58"/>
    </location>
</feature>
<dbReference type="PRINTS" id="PR01434">
    <property type="entry name" value="NADHDHGNASE5"/>
</dbReference>
<feature type="transmembrane region" description="Helical" evidence="7">
    <location>
        <begin position="138"/>
        <end position="157"/>
    </location>
</feature>
<evidence type="ECO:0000313" key="12">
    <source>
        <dbReference type="Proteomes" id="UP001302349"/>
    </source>
</evidence>
<feature type="transmembrane region" description="Helical" evidence="7">
    <location>
        <begin position="426"/>
        <end position="445"/>
    </location>
</feature>
<dbReference type="InterPro" id="IPR001516">
    <property type="entry name" value="Proton_antipo_N"/>
</dbReference>
<evidence type="ECO:0000256" key="1">
    <source>
        <dbReference type="ARBA" id="ARBA00004127"/>
    </source>
</evidence>
<feature type="transmembrane region" description="Helical" evidence="7">
    <location>
        <begin position="169"/>
        <end position="187"/>
    </location>
</feature>
<dbReference type="EMBL" id="CP136051">
    <property type="protein sequence ID" value="WOK07784.1"/>
    <property type="molecule type" value="Genomic_DNA"/>
</dbReference>
<comment type="function">
    <text evidence="7">Part of an energy-coupled inorganic carbon pump.</text>
</comment>
<dbReference type="Proteomes" id="UP001302349">
    <property type="component" value="Chromosome"/>
</dbReference>
<dbReference type="Pfam" id="PF00361">
    <property type="entry name" value="Proton_antipo_M"/>
    <property type="match status" value="1"/>
</dbReference>
<reference evidence="11 12" key="1">
    <citation type="journal article" date="2023" name="Microbiol. Resour. Announc.">
        <title>Complete Genome Sequence of Imperialibacter roseus strain P4T.</title>
        <authorList>
            <person name="Tizabi D.R."/>
            <person name="Bachvaroff T."/>
            <person name="Hill R.T."/>
        </authorList>
    </citation>
    <scope>NUCLEOTIDE SEQUENCE [LARGE SCALE GENOMIC DNA]</scope>
    <source>
        <strain evidence="11 12">P4T</strain>
    </source>
</reference>
<feature type="transmembrane region" description="Helical" evidence="7">
    <location>
        <begin position="465"/>
        <end position="484"/>
    </location>
</feature>
<keyword evidence="6 7" id="KW-0472">Membrane</keyword>
<evidence type="ECO:0000313" key="11">
    <source>
        <dbReference type="EMBL" id="WOK07784.1"/>
    </source>
</evidence>
<feature type="transmembrane region" description="Helical" evidence="7">
    <location>
        <begin position="277"/>
        <end position="297"/>
    </location>
</feature>
<sequence>MPYNFLIAFALLPPAAFVATALASWFQPGIHPALTRRLGAASTMISIMAAAMCGYIVFQDGLFQTDLVGWYDLGFSLRLDVVSAIMVGMIALLGFVIFKFSINYLDGDQRQGAFLGRLAATIASVQLLVMAGNLALLFVAWVLTSVSLHRLLVFYNHRAGAIIAARKKFIVARLADVCLLVAFVILYNQFGSGNLETIFTSIRSVSASASPWEGVEVVAIFLAMAAILKSAQFPTHGWLIEVMETPTPVSALLHAGLLNAGPFLIIRMAYVMDASKAAPLLLMAVGGITALFASVAYLTQPSVKTALGYSSVAHMGFSLMVCGMGVYPAAMLHLVAHSFYKAHSFLSSGSAVDLLRMSKIAKLSSSGNPRSIALGLGLALALYSGFAILWGIDPAKDFSLLAIGAVITMGLSKIFVSAIEANRNPALMFHAISLALLVTLAFFTLESAMHSLLLGQVPEVSTPGFGTMILTGLLLLVFASAVIIQMVSPKIPHNTSYYALAIHFRNGFYANALFDRLISSLRILPQDDSQPLTQRPLNRFEAYGVKINEQEEELNAV</sequence>
<dbReference type="PANTHER" id="PTHR42829">
    <property type="entry name" value="NADH-UBIQUINONE OXIDOREDUCTASE CHAIN 5"/>
    <property type="match status" value="1"/>
</dbReference>
<accession>A0ABZ0IUF8</accession>
<evidence type="ECO:0000259" key="9">
    <source>
        <dbReference type="Pfam" id="PF00361"/>
    </source>
</evidence>
<protein>
    <recommendedName>
        <fullName evidence="7">Probable inorganic carbon transporter subunit DabB</fullName>
    </recommendedName>
</protein>
<dbReference type="InterPro" id="IPR046396">
    <property type="entry name" value="Transporter_DabB"/>
</dbReference>
<feature type="transmembrane region" description="Helical" evidence="7">
    <location>
        <begin position="372"/>
        <end position="392"/>
    </location>
</feature>
<evidence type="ECO:0000256" key="4">
    <source>
        <dbReference type="ARBA" id="ARBA00022692"/>
    </source>
</evidence>
<keyword evidence="5 7" id="KW-1133">Transmembrane helix</keyword>
<proteinExistence type="inferred from homology"/>
<keyword evidence="4 7" id="KW-0812">Transmembrane</keyword>
<evidence type="ECO:0000256" key="5">
    <source>
        <dbReference type="ARBA" id="ARBA00022989"/>
    </source>
</evidence>
<evidence type="ECO:0000259" key="10">
    <source>
        <dbReference type="Pfam" id="PF00662"/>
    </source>
</evidence>
<dbReference type="HAMAP" id="MF_00862">
    <property type="entry name" value="DabB"/>
    <property type="match status" value="1"/>
</dbReference>
<evidence type="ECO:0000256" key="6">
    <source>
        <dbReference type="ARBA" id="ARBA00023136"/>
    </source>
</evidence>
<dbReference type="Pfam" id="PF00662">
    <property type="entry name" value="Proton_antipo_N"/>
    <property type="match status" value="1"/>
</dbReference>
<feature type="domain" description="NADH-Ubiquinone oxidoreductase (complex I) chain 5 N-terminal" evidence="10">
    <location>
        <begin position="69"/>
        <end position="114"/>
    </location>
</feature>
<feature type="transmembrane region" description="Helical" evidence="7">
    <location>
        <begin position="81"/>
        <end position="102"/>
    </location>
</feature>
<evidence type="ECO:0000256" key="3">
    <source>
        <dbReference type="ARBA" id="ARBA00022475"/>
    </source>
</evidence>
<evidence type="ECO:0000256" key="8">
    <source>
        <dbReference type="RuleBase" id="RU000320"/>
    </source>
</evidence>
<keyword evidence="2 7" id="KW-0813">Transport</keyword>
<feature type="transmembrane region" description="Helical" evidence="7">
    <location>
        <begin position="251"/>
        <end position="270"/>
    </location>
</feature>
<feature type="transmembrane region" description="Helical" evidence="7">
    <location>
        <begin position="398"/>
        <end position="419"/>
    </location>
</feature>